<dbReference type="Pfam" id="PF01149">
    <property type="entry name" value="Fapy_DNA_glyco"/>
    <property type="match status" value="1"/>
</dbReference>
<dbReference type="GO" id="GO:0008270">
    <property type="term" value="F:zinc ion binding"/>
    <property type="evidence" value="ECO:0007669"/>
    <property type="project" value="InterPro"/>
</dbReference>
<dbReference type="PANTHER" id="PTHR22993:SF27">
    <property type="entry name" value="ENDONUCLEASE 8-LIKE 1"/>
    <property type="match status" value="1"/>
</dbReference>
<reference evidence="3 4" key="1">
    <citation type="submission" date="2024-02" db="EMBL/GenBank/DDBJ databases">
        <title>Chromosome-scale genome assembly of the rough periwinkle Littorina saxatilis.</title>
        <authorList>
            <person name="De Jode A."/>
            <person name="Faria R."/>
            <person name="Formenti G."/>
            <person name="Sims Y."/>
            <person name="Smith T.P."/>
            <person name="Tracey A."/>
            <person name="Wood J.M.D."/>
            <person name="Zagrodzka Z.B."/>
            <person name="Johannesson K."/>
            <person name="Butlin R.K."/>
            <person name="Leder E.H."/>
        </authorList>
    </citation>
    <scope>NUCLEOTIDE SEQUENCE [LARGE SCALE GENOMIC DNA]</scope>
    <source>
        <strain evidence="3">Snail1</strain>
        <tissue evidence="3">Muscle</tissue>
    </source>
</reference>
<sequence>MPEGPELHLSSQFINSICKGRIFAGKVRRNPIHKCADVVWDAAAYTISAVSRGKELKVFLQSLKSEKDIKPKIENGVAVREKDSPEKLEILFKFGMSGKFEFTSSNQMPKHAHLSFYTKTEPSMVLSFVDYRRFGRWEVGADWTSDRGPCVLFEYPQFRSNVLKNLSNSAFNKPVCETLLNQKYFNGIGNYLRAEICFRSGVRPFEQARSVFAALPDVPEDVKVKMEGVVSQPVKVKAEAEVDILQLCNTIALEVVGLGTSLYLPEDEYSEVSKFSQWLQCYYKPGMKNITDHNKRTMWFHGDAGPMLPKEGGSRKRHGLYDKKLTKNGQKVKQEETQEEEESETTTTKSRTKKVTKTKQSSKKEQPTSPAKTRRMTRKAIETLPDKPASAKKATKRKTAKRVDDDLVTSSEDAHTNSKKKLSAVKGRAKKAKGAIPEEGNAEATVIRKGRKTATRASV</sequence>
<keyword evidence="4" id="KW-1185">Reference proteome</keyword>
<dbReference type="Gene3D" id="3.20.190.10">
    <property type="entry name" value="MutM-like, N-terminal"/>
    <property type="match status" value="1"/>
</dbReference>
<accession>A0AAN9C024</accession>
<dbReference type="Pfam" id="PF09292">
    <property type="entry name" value="Neil1-DNA_bind"/>
    <property type="match status" value="1"/>
</dbReference>
<dbReference type="InterPro" id="IPR012319">
    <property type="entry name" value="FPG_cat"/>
</dbReference>
<name>A0AAN9C024_9CAEN</name>
<evidence type="ECO:0000256" key="1">
    <source>
        <dbReference type="SAM" id="MobiDB-lite"/>
    </source>
</evidence>
<dbReference type="SUPFAM" id="SSF57716">
    <property type="entry name" value="Glucocorticoid receptor-like (DNA-binding domain)"/>
    <property type="match status" value="1"/>
</dbReference>
<dbReference type="InterPro" id="IPR015371">
    <property type="entry name" value="Endonuclease-VIII_DNA-bd"/>
</dbReference>
<gene>
    <name evidence="3" type="ORF">V1264_001731</name>
</gene>
<dbReference type="InterPro" id="IPR010979">
    <property type="entry name" value="Ribosomal_uS13-like_H2TH"/>
</dbReference>
<dbReference type="Gene3D" id="1.10.8.50">
    <property type="match status" value="1"/>
</dbReference>
<evidence type="ECO:0000259" key="2">
    <source>
        <dbReference type="PROSITE" id="PS51068"/>
    </source>
</evidence>
<comment type="caution">
    <text evidence="3">The sequence shown here is derived from an EMBL/GenBank/DDBJ whole genome shotgun (WGS) entry which is preliminary data.</text>
</comment>
<dbReference type="SUPFAM" id="SSF46946">
    <property type="entry name" value="S13-like H2TH domain"/>
    <property type="match status" value="1"/>
</dbReference>
<feature type="compositionally biased region" description="Basic residues" evidence="1">
    <location>
        <begin position="350"/>
        <end position="361"/>
    </location>
</feature>
<dbReference type="GO" id="GO:0003906">
    <property type="term" value="F:DNA-(apurinic or apyrimidinic site) endonuclease activity"/>
    <property type="evidence" value="ECO:0007669"/>
    <property type="project" value="InterPro"/>
</dbReference>
<dbReference type="PROSITE" id="PS51068">
    <property type="entry name" value="FPG_CAT"/>
    <property type="match status" value="1"/>
</dbReference>
<feature type="domain" description="Formamidopyrimidine-DNA glycosylase catalytic" evidence="2">
    <location>
        <begin position="2"/>
        <end position="135"/>
    </location>
</feature>
<dbReference type="GO" id="GO:0019104">
    <property type="term" value="F:DNA N-glycosylase activity"/>
    <property type="evidence" value="ECO:0007669"/>
    <property type="project" value="InterPro"/>
</dbReference>
<dbReference type="EMBL" id="JBAMIC010000001">
    <property type="protein sequence ID" value="KAK7115961.1"/>
    <property type="molecule type" value="Genomic_DNA"/>
</dbReference>
<feature type="compositionally biased region" description="Basic residues" evidence="1">
    <location>
        <begin position="448"/>
        <end position="459"/>
    </location>
</feature>
<evidence type="ECO:0000313" key="3">
    <source>
        <dbReference type="EMBL" id="KAK7115961.1"/>
    </source>
</evidence>
<dbReference type="Proteomes" id="UP001374579">
    <property type="component" value="Unassembled WGS sequence"/>
</dbReference>
<protein>
    <recommendedName>
        <fullName evidence="2">Formamidopyrimidine-DNA glycosylase catalytic domain-containing protein</fullName>
    </recommendedName>
</protein>
<dbReference type="GO" id="GO:0005634">
    <property type="term" value="C:nucleus"/>
    <property type="evidence" value="ECO:0007669"/>
    <property type="project" value="TreeGrafter"/>
</dbReference>
<dbReference type="GO" id="GO:0003676">
    <property type="term" value="F:nucleic acid binding"/>
    <property type="evidence" value="ECO:0007669"/>
    <property type="project" value="InterPro"/>
</dbReference>
<dbReference type="SUPFAM" id="SSF81624">
    <property type="entry name" value="N-terminal domain of MutM-like DNA repair proteins"/>
    <property type="match status" value="1"/>
</dbReference>
<feature type="compositionally biased region" description="Basic residues" evidence="1">
    <location>
        <begin position="417"/>
        <end position="433"/>
    </location>
</feature>
<proteinExistence type="predicted"/>
<dbReference type="GO" id="GO:0006284">
    <property type="term" value="P:base-excision repair"/>
    <property type="evidence" value="ECO:0007669"/>
    <property type="project" value="InterPro"/>
</dbReference>
<organism evidence="3 4">
    <name type="scientific">Littorina saxatilis</name>
    <dbReference type="NCBI Taxonomy" id="31220"/>
    <lineage>
        <taxon>Eukaryota</taxon>
        <taxon>Metazoa</taxon>
        <taxon>Spiralia</taxon>
        <taxon>Lophotrochozoa</taxon>
        <taxon>Mollusca</taxon>
        <taxon>Gastropoda</taxon>
        <taxon>Caenogastropoda</taxon>
        <taxon>Littorinimorpha</taxon>
        <taxon>Littorinoidea</taxon>
        <taxon>Littorinidae</taxon>
        <taxon>Littorina</taxon>
    </lineage>
</organism>
<dbReference type="InterPro" id="IPR035937">
    <property type="entry name" value="FPG_N"/>
</dbReference>
<feature type="region of interest" description="Disordered" evidence="1">
    <location>
        <begin position="307"/>
        <end position="459"/>
    </location>
</feature>
<dbReference type="SMART" id="SM00898">
    <property type="entry name" value="Fapy_DNA_glyco"/>
    <property type="match status" value="1"/>
</dbReference>
<dbReference type="AlphaFoldDB" id="A0AAN9C024"/>
<dbReference type="PANTHER" id="PTHR22993">
    <property type="entry name" value="FORMAMIDOPYRIMIDINE-DNA GLYCOSYLASE"/>
    <property type="match status" value="1"/>
</dbReference>
<evidence type="ECO:0000313" key="4">
    <source>
        <dbReference type="Proteomes" id="UP001374579"/>
    </source>
</evidence>